<evidence type="ECO:0000313" key="2">
    <source>
        <dbReference type="Proteomes" id="UP000366872"/>
    </source>
</evidence>
<dbReference type="Proteomes" id="UP000366872">
    <property type="component" value="Unassembled WGS sequence"/>
</dbReference>
<dbReference type="EMBL" id="CAAHFG010000002">
    <property type="protein sequence ID" value="VGO14700.1"/>
    <property type="molecule type" value="Genomic_DNA"/>
</dbReference>
<dbReference type="AlphaFoldDB" id="A0A6C2U418"/>
<gene>
    <name evidence="1" type="ORF">PDESU_03268</name>
</gene>
<evidence type="ECO:0000313" key="1">
    <source>
        <dbReference type="EMBL" id="VGO14700.1"/>
    </source>
</evidence>
<accession>A0A6C2U418</accession>
<protein>
    <submittedName>
        <fullName evidence="1">Uncharacterized protein</fullName>
    </submittedName>
</protein>
<sequence>MKGDIRKALDYLNANKVRANYSAVQGYLGFGPFDKVDWTEVLGPPRQYTSWVVHRRTGLPDGHTPADLHPDLMISDEIITKSKLLQAAIEEFDGVADDSLSTLNVHKVEVADCHGNNAAVVCPSCKKPYVISGFLNKGIRPCPHCGKSKAVFADVKAEWEATHQDDIIEPEQVATRLMFKKEWLGYDVWVSFTEDDTTYRYPHDQLLQTFISRLGIIEGTKTWESDGVYGFPRLSGEQKKMLKRYITEVRNAPVATQAAETGIIIPEPETADDPEELKES</sequence>
<organism evidence="1 2">
    <name type="scientific">Pontiella desulfatans</name>
    <dbReference type="NCBI Taxonomy" id="2750659"/>
    <lineage>
        <taxon>Bacteria</taxon>
        <taxon>Pseudomonadati</taxon>
        <taxon>Kiritimatiellota</taxon>
        <taxon>Kiritimatiellia</taxon>
        <taxon>Kiritimatiellales</taxon>
        <taxon>Pontiellaceae</taxon>
        <taxon>Pontiella</taxon>
    </lineage>
</organism>
<reference evidence="1 2" key="1">
    <citation type="submission" date="2019-04" db="EMBL/GenBank/DDBJ databases">
        <authorList>
            <person name="Van Vliet M D."/>
        </authorList>
    </citation>
    <scope>NUCLEOTIDE SEQUENCE [LARGE SCALE GENOMIC DNA]</scope>
    <source>
        <strain evidence="1 2">F1</strain>
    </source>
</reference>
<proteinExistence type="predicted"/>
<name>A0A6C2U418_PONDE</name>
<dbReference type="SUPFAM" id="SSF52467">
    <property type="entry name" value="DHS-like NAD/FAD-binding domain"/>
    <property type="match status" value="1"/>
</dbReference>
<dbReference type="InterPro" id="IPR029035">
    <property type="entry name" value="DHS-like_NAD/FAD-binding_dom"/>
</dbReference>
<dbReference type="RefSeq" id="WP_136080334.1">
    <property type="nucleotide sequence ID" value="NZ_CAAHFG010000002.1"/>
</dbReference>
<keyword evidence="2" id="KW-1185">Reference proteome</keyword>